<sequence length="571" mass="58187">MAFLTGQTWYVDSTKWSAVTAWAAATVYTAGQLVRQLATPAVNSERVFVCVVGGTSGGSEPSWVTTHGAKTTDNTVTWQDVTGKAAVNGKAALTSDWTAAKSTAVSLGVVIKNVAGTHYFICTTAGNAGTGSEPAWNTAAGATTADNAATWTSLGAVGTFSAWGAPAARLGVYMATGFFHAVGDVIRFNSAHAETQASALAYAATSSGNGTKKTAFLCVDDADALATGGSVTTTGASAVSLGMYYYVYGLTVNAGTGANAAAIALGASSGNVFERCTFNRVATTAANVTVGGGTSGDNEFRDCAFTFGNAGDQLSLNVGRGRFSGGSIAATGTVPTTLLVNGGSGTYRFRGVDLSGVTGTLAALGTTPTDVYLESCRLGSGVTKQPSGSNSPINLRLYLHNCDSSATNTSEYENAAAGIVQTETSVVRTGGASNGTTPMSWLVTSGANTSYYQPLVTSELVQWQDTTGNSKTATVELTTDTALTNADCWLEIEYAGNSGHPLASVVTTRAAPLATPAALTTSSAMWGGTAKTYKYKLSAAFTPQMKGPVKARVSVARASTTLYVDPLIVIT</sequence>
<reference evidence="1 2" key="1">
    <citation type="submission" date="2018-01" db="EMBL/GenBank/DDBJ databases">
        <title>G. obscuriglobus.</title>
        <authorList>
            <person name="Franke J."/>
            <person name="Blomberg W."/>
            <person name="Selmecki A."/>
        </authorList>
    </citation>
    <scope>NUCLEOTIDE SEQUENCE [LARGE SCALE GENOMIC DNA]</scope>
    <source>
        <strain evidence="1 2">DSM 5831</strain>
    </source>
</reference>
<dbReference type="OrthoDB" id="8064878at2"/>
<evidence type="ECO:0000313" key="2">
    <source>
        <dbReference type="Proteomes" id="UP000245802"/>
    </source>
</evidence>
<dbReference type="RefSeq" id="WP_010033345.1">
    <property type="nucleotide sequence ID" value="NZ_CP025958.1"/>
</dbReference>
<name>A0A2Z3GTC3_9BACT</name>
<dbReference type="Proteomes" id="UP000245802">
    <property type="component" value="Chromosome"/>
</dbReference>
<organism evidence="1 2">
    <name type="scientific">Gemmata obscuriglobus</name>
    <dbReference type="NCBI Taxonomy" id="114"/>
    <lineage>
        <taxon>Bacteria</taxon>
        <taxon>Pseudomonadati</taxon>
        <taxon>Planctomycetota</taxon>
        <taxon>Planctomycetia</taxon>
        <taxon>Gemmatales</taxon>
        <taxon>Gemmataceae</taxon>
        <taxon>Gemmata</taxon>
    </lineage>
</organism>
<dbReference type="EMBL" id="CP025958">
    <property type="protein sequence ID" value="AWM37023.1"/>
    <property type="molecule type" value="Genomic_DNA"/>
</dbReference>
<accession>A0A2Z3GTC3</accession>
<dbReference type="AlphaFoldDB" id="A0A2Z3GTC3"/>
<proteinExistence type="predicted"/>
<dbReference type="KEGG" id="gog:C1280_08320"/>
<protein>
    <submittedName>
        <fullName evidence="1">Uncharacterized protein</fullName>
    </submittedName>
</protein>
<keyword evidence="2" id="KW-1185">Reference proteome</keyword>
<evidence type="ECO:0000313" key="1">
    <source>
        <dbReference type="EMBL" id="AWM37023.1"/>
    </source>
</evidence>
<gene>
    <name evidence="1" type="ORF">C1280_08320</name>
</gene>